<evidence type="ECO:0000256" key="2">
    <source>
        <dbReference type="SAM" id="Phobius"/>
    </source>
</evidence>
<feature type="transmembrane region" description="Helical" evidence="2">
    <location>
        <begin position="71"/>
        <end position="89"/>
    </location>
</feature>
<reference evidence="3" key="1">
    <citation type="submission" date="2021-06" db="EMBL/GenBank/DDBJ databases">
        <authorList>
            <person name="Kallberg Y."/>
            <person name="Tangrot J."/>
            <person name="Rosling A."/>
        </authorList>
    </citation>
    <scope>NUCLEOTIDE SEQUENCE</scope>
    <source>
        <strain evidence="3">IN212</strain>
    </source>
</reference>
<dbReference type="EMBL" id="CAJVPZ010005311">
    <property type="protein sequence ID" value="CAG8559675.1"/>
    <property type="molecule type" value="Genomic_DNA"/>
</dbReference>
<evidence type="ECO:0000313" key="4">
    <source>
        <dbReference type="Proteomes" id="UP000789396"/>
    </source>
</evidence>
<evidence type="ECO:0000256" key="1">
    <source>
        <dbReference type="SAM" id="MobiDB-lite"/>
    </source>
</evidence>
<feature type="compositionally biased region" description="Acidic residues" evidence="1">
    <location>
        <begin position="9"/>
        <end position="20"/>
    </location>
</feature>
<proteinExistence type="predicted"/>
<gene>
    <name evidence="3" type="ORF">RFULGI_LOCUS5005</name>
</gene>
<evidence type="ECO:0000313" key="3">
    <source>
        <dbReference type="EMBL" id="CAG8559675.1"/>
    </source>
</evidence>
<dbReference type="AlphaFoldDB" id="A0A9N9B8X1"/>
<keyword evidence="4" id="KW-1185">Reference proteome</keyword>
<comment type="caution">
    <text evidence="3">The sequence shown here is derived from an EMBL/GenBank/DDBJ whole genome shotgun (WGS) entry which is preliminary data.</text>
</comment>
<dbReference type="OrthoDB" id="2477999at2759"/>
<dbReference type="Proteomes" id="UP000789396">
    <property type="component" value="Unassembled WGS sequence"/>
</dbReference>
<name>A0A9N9B8X1_9GLOM</name>
<feature type="transmembrane region" description="Helical" evidence="2">
    <location>
        <begin position="38"/>
        <end position="59"/>
    </location>
</feature>
<feature type="region of interest" description="Disordered" evidence="1">
    <location>
        <begin position="1"/>
        <end position="22"/>
    </location>
</feature>
<protein>
    <submittedName>
        <fullName evidence="3">636_t:CDS:1</fullName>
    </submittedName>
</protein>
<keyword evidence="2" id="KW-0472">Membrane</keyword>
<organism evidence="3 4">
    <name type="scientific">Racocetra fulgida</name>
    <dbReference type="NCBI Taxonomy" id="60492"/>
    <lineage>
        <taxon>Eukaryota</taxon>
        <taxon>Fungi</taxon>
        <taxon>Fungi incertae sedis</taxon>
        <taxon>Mucoromycota</taxon>
        <taxon>Glomeromycotina</taxon>
        <taxon>Glomeromycetes</taxon>
        <taxon>Diversisporales</taxon>
        <taxon>Gigasporaceae</taxon>
        <taxon>Racocetra</taxon>
    </lineage>
</organism>
<sequence>MDNDHQELESEETVMEEDDEKNTQLNAQNTKFVSEQQFCFRILFLVSIGIFISLGFFLASSNTSNSYVNKFKAILSSLIGSILLKRIFLTNIRTDRTSSLDYALSTQKVKERINEMFAFEAHYYTSVSAKTIFHELKRFAFEFWFRPKPETFEIVKISKMACKTSEAGETSETW</sequence>
<keyword evidence="2" id="KW-0812">Transmembrane</keyword>
<accession>A0A9N9B8X1</accession>
<keyword evidence="2" id="KW-1133">Transmembrane helix</keyword>